<dbReference type="EMBL" id="JAHLOQ010000061">
    <property type="protein sequence ID" value="MBU5337464.1"/>
    <property type="molecule type" value="Genomic_DNA"/>
</dbReference>
<gene>
    <name evidence="2" type="ORF">KQI20_13565</name>
</gene>
<reference evidence="2 3" key="1">
    <citation type="submission" date="2021-06" db="EMBL/GenBank/DDBJ databases">
        <authorList>
            <person name="Sun Q."/>
            <person name="Li D."/>
        </authorList>
    </citation>
    <scope>NUCLEOTIDE SEQUENCE [LARGE SCALE GENOMIC DNA]</scope>
    <source>
        <strain evidence="2 3">N19</strain>
    </source>
</reference>
<name>A0ABS6E033_9FIRM</name>
<protein>
    <recommendedName>
        <fullName evidence="4">Ankyrin repeats (3 copies)</fullName>
    </recommendedName>
</protein>
<evidence type="ECO:0008006" key="4">
    <source>
        <dbReference type="Google" id="ProtNLM"/>
    </source>
</evidence>
<feature type="compositionally biased region" description="Basic and acidic residues" evidence="1">
    <location>
        <begin position="167"/>
        <end position="188"/>
    </location>
</feature>
<evidence type="ECO:0000256" key="1">
    <source>
        <dbReference type="SAM" id="MobiDB-lite"/>
    </source>
</evidence>
<accession>A0ABS6E033</accession>
<keyword evidence="3" id="KW-1185">Reference proteome</keyword>
<sequence length="321" mass="36461">MKKIFNIIEILSDLKELEKKIYLDSPELFVDFSDRISENNLDEMVLFFATKYDYLSIVKFILNNGIVNLNNPSKNQQYANIKEHILAAAAQFNAKDIYDYILSFDSNEKNKEEEDNADDELETFLKTMGEKLSDLCGQVDLGGAYYGGQNQQPKKEEKPKSAPTKNNKTETVESNEKQDSSTQDKNKQDPVLANGYEPKFICPNCSCNIFESGYSTIEKVNYKYSKDEKGLIVTSKEQENAVNCSKCGYTIEQLNPAFLENICTVQNCKKCGKDLTSAGIVAKMKTEYDNESNSFVTSKKSYHCAACDNELTDYQVNYFKL</sequence>
<organism evidence="2 3">
    <name type="scientific">Intestinibacter bartlettii</name>
    <dbReference type="NCBI Taxonomy" id="261299"/>
    <lineage>
        <taxon>Bacteria</taxon>
        <taxon>Bacillati</taxon>
        <taxon>Bacillota</taxon>
        <taxon>Clostridia</taxon>
        <taxon>Peptostreptococcales</taxon>
        <taxon>Peptostreptococcaceae</taxon>
        <taxon>Intestinibacter</taxon>
    </lineage>
</organism>
<proteinExistence type="predicted"/>
<dbReference type="RefSeq" id="WP_216572177.1">
    <property type="nucleotide sequence ID" value="NZ_JAHLOQ010000061.1"/>
</dbReference>
<evidence type="ECO:0000313" key="3">
    <source>
        <dbReference type="Proteomes" id="UP001196301"/>
    </source>
</evidence>
<feature type="region of interest" description="Disordered" evidence="1">
    <location>
        <begin position="147"/>
        <end position="190"/>
    </location>
</feature>
<evidence type="ECO:0000313" key="2">
    <source>
        <dbReference type="EMBL" id="MBU5337464.1"/>
    </source>
</evidence>
<comment type="caution">
    <text evidence="2">The sequence shown here is derived from an EMBL/GenBank/DDBJ whole genome shotgun (WGS) entry which is preliminary data.</text>
</comment>
<dbReference type="Proteomes" id="UP001196301">
    <property type="component" value="Unassembled WGS sequence"/>
</dbReference>